<accession>A0A3M9MVM9</accession>
<protein>
    <submittedName>
        <fullName evidence="2">Uncharacterized protein</fullName>
    </submittedName>
</protein>
<keyword evidence="3" id="KW-1185">Reference proteome</keyword>
<keyword evidence="1" id="KW-0472">Membrane</keyword>
<evidence type="ECO:0000256" key="1">
    <source>
        <dbReference type="SAM" id="Phobius"/>
    </source>
</evidence>
<name>A0A3M9MVM9_9BACT</name>
<organism evidence="2 3">
    <name type="scientific">Rufibacter immobilis</name>
    <dbReference type="NCBI Taxonomy" id="1348778"/>
    <lineage>
        <taxon>Bacteria</taxon>
        <taxon>Pseudomonadati</taxon>
        <taxon>Bacteroidota</taxon>
        <taxon>Cytophagia</taxon>
        <taxon>Cytophagales</taxon>
        <taxon>Hymenobacteraceae</taxon>
        <taxon>Rufibacter</taxon>
    </lineage>
</organism>
<evidence type="ECO:0000313" key="3">
    <source>
        <dbReference type="Proteomes" id="UP000271010"/>
    </source>
</evidence>
<reference evidence="2 3" key="1">
    <citation type="submission" date="2018-11" db="EMBL/GenBank/DDBJ databases">
        <title>Rufibacter latericius sp. nov., isolated from water in Baiyang Lake.</title>
        <authorList>
            <person name="Yang Y."/>
        </authorList>
    </citation>
    <scope>NUCLEOTIDE SEQUENCE [LARGE SCALE GENOMIC DNA]</scope>
    <source>
        <strain evidence="2 3">MCC P1</strain>
    </source>
</reference>
<dbReference type="EMBL" id="RJJE01000009">
    <property type="protein sequence ID" value="RNI29584.1"/>
    <property type="molecule type" value="Genomic_DNA"/>
</dbReference>
<sequence>MKNYSLLYLLATVLVVAAAALRMTHVIERPVFYLIFGISIILSFVAGSFKKKALKKEHE</sequence>
<dbReference type="AlphaFoldDB" id="A0A3M9MVM9"/>
<feature type="transmembrane region" description="Helical" evidence="1">
    <location>
        <begin position="30"/>
        <end position="49"/>
    </location>
</feature>
<evidence type="ECO:0000313" key="2">
    <source>
        <dbReference type="EMBL" id="RNI29584.1"/>
    </source>
</evidence>
<gene>
    <name evidence="2" type="ORF">EFA69_08485</name>
</gene>
<keyword evidence="1" id="KW-0812">Transmembrane</keyword>
<dbReference type="RefSeq" id="WP_123132670.1">
    <property type="nucleotide sequence ID" value="NZ_RJJE01000009.1"/>
</dbReference>
<proteinExistence type="predicted"/>
<comment type="caution">
    <text evidence="2">The sequence shown here is derived from an EMBL/GenBank/DDBJ whole genome shotgun (WGS) entry which is preliminary data.</text>
</comment>
<dbReference type="Proteomes" id="UP000271010">
    <property type="component" value="Unassembled WGS sequence"/>
</dbReference>
<keyword evidence="1" id="KW-1133">Transmembrane helix</keyword>